<evidence type="ECO:0000256" key="2">
    <source>
        <dbReference type="ARBA" id="ARBA00012632"/>
    </source>
</evidence>
<dbReference type="GO" id="GO:0016158">
    <property type="term" value="F:inositol hexakisphosphate 3-phosphatase activity"/>
    <property type="evidence" value="ECO:0007669"/>
    <property type="project" value="UniProtKB-EC"/>
</dbReference>
<feature type="compositionally biased region" description="Low complexity" evidence="4">
    <location>
        <begin position="475"/>
        <end position="485"/>
    </location>
</feature>
<dbReference type="RefSeq" id="XP_018162476.1">
    <property type="nucleotide sequence ID" value="XM_018297660.1"/>
</dbReference>
<dbReference type="PANTHER" id="PTHR11567">
    <property type="entry name" value="ACID PHOSPHATASE-RELATED"/>
    <property type="match status" value="1"/>
</dbReference>
<dbReference type="VEuPathDB" id="FungiDB:CH63R_02685"/>
<dbReference type="AlphaFoldDB" id="A0A1B7YPK4"/>
<evidence type="ECO:0000313" key="6">
    <source>
        <dbReference type="Proteomes" id="UP000092177"/>
    </source>
</evidence>
<dbReference type="InterPro" id="IPR033379">
    <property type="entry name" value="Acid_Pase_AS"/>
</dbReference>
<comment type="caution">
    <text evidence="5">The sequence shown here is derived from an EMBL/GenBank/DDBJ whole genome shotgun (WGS) entry which is preliminary data.</text>
</comment>
<dbReference type="CDD" id="cd07061">
    <property type="entry name" value="HP_HAP_like"/>
    <property type="match status" value="1"/>
</dbReference>
<dbReference type="KEGG" id="chig:CH63R_02685"/>
<protein>
    <recommendedName>
        <fullName evidence="2">3-phytase</fullName>
        <ecNumber evidence="2">3.1.3.8</ecNumber>
    </recommendedName>
</protein>
<accession>A0A1B7YPK4</accession>
<keyword evidence="6" id="KW-1185">Reference proteome</keyword>
<dbReference type="OrthoDB" id="10257284at2759"/>
<keyword evidence="3" id="KW-0378">Hydrolase</keyword>
<feature type="region of interest" description="Disordered" evidence="4">
    <location>
        <begin position="475"/>
        <end position="495"/>
    </location>
</feature>
<dbReference type="EC" id="3.1.3.8" evidence="2"/>
<dbReference type="SUPFAM" id="SSF53254">
    <property type="entry name" value="Phosphoglycerate mutase-like"/>
    <property type="match status" value="1"/>
</dbReference>
<name>A0A1B7YPK4_COLHI</name>
<sequence length="574" mass="63910">MCIINHHPSPCALFSELPPPFSLARALSDLVSRTFLHPLHPLPPLIYPPNRKSRLISEAMTTLEPRQPYTDEELRQLYPPQLKLQLVQILLRHGERTPVTPRFQNTGLPPYWPYCRAVRHLRSAVLDPDTGEYSYLDWKRRLETFASNDDSPVIAAGPNAELDDICDMGMLTDRGRETTRNLGRRFRDLYVQRLGFLPADLTDAESLYLRSTPVPRALESLQQALSGLYPTKHRAPDLPAFTLLTRAPQDETLFPNDGNCRRFAALSRAFAQRTAERWNNTPEMDYLNKKLGKWMPNDARIAVDSKPRLSGIMDTINATRAHGPQTKLPSEFYDPKAIAIIEKIGVEEWYSGYAESQEYRTLGIGGLMGDVVARMVGSVEHSPADGDYEIKQPDAAPKPIRFGMSGCHDTTLAGVLASLGAFGPDKWPPFTSHIAIEMFHDARISAVDTATKSPVASVPKDGSWFSSWFSFGPASAPSPGTAPPGIGRKTTPDLTDAEKNKLDGYYVRLRYNDEPVTIPGCKAPGNHLEGDESFCTLTAFKSIVDKYTPVSWRDQCRMNANAPTFPAKPEPAGY</sequence>
<dbReference type="Proteomes" id="UP000092177">
    <property type="component" value="Chromosome 2"/>
</dbReference>
<gene>
    <name evidence="5" type="ORF">CH63R_02685</name>
</gene>
<evidence type="ECO:0000256" key="3">
    <source>
        <dbReference type="ARBA" id="ARBA00022801"/>
    </source>
</evidence>
<dbReference type="InterPro" id="IPR050645">
    <property type="entry name" value="Histidine_acid_phosphatase"/>
</dbReference>
<dbReference type="Gene3D" id="3.40.50.1240">
    <property type="entry name" value="Phosphoglycerate mutase-like"/>
    <property type="match status" value="1"/>
</dbReference>
<dbReference type="Pfam" id="PF00328">
    <property type="entry name" value="His_Phos_2"/>
    <property type="match status" value="1"/>
</dbReference>
<proteinExistence type="inferred from homology"/>
<dbReference type="GeneID" id="28861767"/>
<dbReference type="PROSITE" id="PS00616">
    <property type="entry name" value="HIS_ACID_PHOSPHAT_1"/>
    <property type="match status" value="1"/>
</dbReference>
<dbReference type="InterPro" id="IPR029033">
    <property type="entry name" value="His_PPase_superfam"/>
</dbReference>
<dbReference type="EMBL" id="LTAN01000002">
    <property type="protein sequence ID" value="OBR13959.1"/>
    <property type="molecule type" value="Genomic_DNA"/>
</dbReference>
<reference evidence="6" key="1">
    <citation type="journal article" date="2017" name="BMC Genomics">
        <title>Gapless genome assembly of Colletotrichum higginsianum reveals chromosome structure and association of transposable elements with secondary metabolite gene clusters.</title>
        <authorList>
            <person name="Dallery J.-F."/>
            <person name="Lapalu N."/>
            <person name="Zampounis A."/>
            <person name="Pigne S."/>
            <person name="Luyten I."/>
            <person name="Amselem J."/>
            <person name="Wittenberg A.H.J."/>
            <person name="Zhou S."/>
            <person name="de Queiroz M.V."/>
            <person name="Robin G.P."/>
            <person name="Auger A."/>
            <person name="Hainaut M."/>
            <person name="Henrissat B."/>
            <person name="Kim K.-T."/>
            <person name="Lee Y.-H."/>
            <person name="Lespinet O."/>
            <person name="Schwartz D.C."/>
            <person name="Thon M.R."/>
            <person name="O'Connell R.J."/>
        </authorList>
    </citation>
    <scope>NUCLEOTIDE SEQUENCE [LARGE SCALE GENOMIC DNA]</scope>
    <source>
        <strain evidence="6">IMI 349063</strain>
    </source>
</reference>
<dbReference type="InterPro" id="IPR000560">
    <property type="entry name" value="His_Pase_clade-2"/>
</dbReference>
<comment type="similarity">
    <text evidence="1">Belongs to the histidine acid phosphatase family.</text>
</comment>
<evidence type="ECO:0000313" key="5">
    <source>
        <dbReference type="EMBL" id="OBR13959.1"/>
    </source>
</evidence>
<organism evidence="5 6">
    <name type="scientific">Colletotrichum higginsianum (strain IMI 349063)</name>
    <name type="common">Crucifer anthracnose fungus</name>
    <dbReference type="NCBI Taxonomy" id="759273"/>
    <lineage>
        <taxon>Eukaryota</taxon>
        <taxon>Fungi</taxon>
        <taxon>Dikarya</taxon>
        <taxon>Ascomycota</taxon>
        <taxon>Pezizomycotina</taxon>
        <taxon>Sordariomycetes</taxon>
        <taxon>Hypocreomycetidae</taxon>
        <taxon>Glomerellales</taxon>
        <taxon>Glomerellaceae</taxon>
        <taxon>Colletotrichum</taxon>
        <taxon>Colletotrichum destructivum species complex</taxon>
    </lineage>
</organism>
<evidence type="ECO:0000256" key="1">
    <source>
        <dbReference type="ARBA" id="ARBA00005375"/>
    </source>
</evidence>
<evidence type="ECO:0000256" key="4">
    <source>
        <dbReference type="SAM" id="MobiDB-lite"/>
    </source>
</evidence>
<dbReference type="PANTHER" id="PTHR11567:SF110">
    <property type="entry name" value="2-PHOSPHOXYLOSE PHOSPHATASE 1"/>
    <property type="match status" value="1"/>
</dbReference>